<sequence>MPEAGSKMNLKSPSVRDHLQIFGDRVSIQDLLLRPSGHFIAEDTIKKSKIIE</sequence>
<organism evidence="1 2">
    <name type="scientific">Dialister invisus DSM 15470</name>
    <dbReference type="NCBI Taxonomy" id="592028"/>
    <lineage>
        <taxon>Bacteria</taxon>
        <taxon>Bacillati</taxon>
        <taxon>Bacillota</taxon>
        <taxon>Negativicutes</taxon>
        <taxon>Veillonellales</taxon>
        <taxon>Veillonellaceae</taxon>
        <taxon>Dialister</taxon>
    </lineage>
</organism>
<accession>C9LQ16</accession>
<evidence type="ECO:0000313" key="2">
    <source>
        <dbReference type="Proteomes" id="UP000004736"/>
    </source>
</evidence>
<reference evidence="1" key="1">
    <citation type="submission" date="2009-09" db="EMBL/GenBank/DDBJ databases">
        <authorList>
            <person name="Weinstock G."/>
            <person name="Sodergren E."/>
            <person name="Clifton S."/>
            <person name="Fulton L."/>
            <person name="Fulton B."/>
            <person name="Courtney L."/>
            <person name="Fronick C."/>
            <person name="Harrison M."/>
            <person name="Strong C."/>
            <person name="Farmer C."/>
            <person name="Delahaunty K."/>
            <person name="Markovic C."/>
            <person name="Hall O."/>
            <person name="Minx P."/>
            <person name="Tomlinson C."/>
            <person name="Mitreva M."/>
            <person name="Nelson J."/>
            <person name="Hou S."/>
            <person name="Wollam A."/>
            <person name="Pepin K.H."/>
            <person name="Johnson M."/>
            <person name="Bhonagiri V."/>
            <person name="Nash W.E."/>
            <person name="Warren W."/>
            <person name="Chinwalla A."/>
            <person name="Mardis E.R."/>
            <person name="Wilson R.K."/>
        </authorList>
    </citation>
    <scope>NUCLEOTIDE SEQUENCE [LARGE SCALE GENOMIC DNA]</scope>
    <source>
        <strain evidence="1">DSM 15470</strain>
    </source>
</reference>
<keyword evidence="2" id="KW-1185">Reference proteome</keyword>
<name>C9LQ16_9FIRM</name>
<dbReference type="EMBL" id="ACIM02000001">
    <property type="protein sequence ID" value="EEW97652.1"/>
    <property type="molecule type" value="Genomic_DNA"/>
</dbReference>
<evidence type="ECO:0000313" key="1">
    <source>
        <dbReference type="EMBL" id="EEW97652.1"/>
    </source>
</evidence>
<protein>
    <submittedName>
        <fullName evidence="1">Uncharacterized protein</fullName>
    </submittedName>
</protein>
<gene>
    <name evidence="1" type="ORF">GCWU000321_01647</name>
</gene>
<dbReference type="AlphaFoldDB" id="C9LQ16"/>
<comment type="caution">
    <text evidence="1">The sequence shown here is derived from an EMBL/GenBank/DDBJ whole genome shotgun (WGS) entry which is preliminary data.</text>
</comment>
<dbReference type="HOGENOM" id="CLU_3079268_0_0_9"/>
<proteinExistence type="predicted"/>
<dbReference type="Proteomes" id="UP000004736">
    <property type="component" value="Unassembled WGS sequence"/>
</dbReference>
<dbReference type="STRING" id="592028.GCWU000321_01647"/>